<dbReference type="SUPFAM" id="SSF47598">
    <property type="entry name" value="Ribbon-helix-helix"/>
    <property type="match status" value="1"/>
</dbReference>
<sequence>MRLTIRLDDDVYMAAKTTAAQQNSSIGHVINELARDGLKVVPDQEPFRQKTFNMGMKMDCTNVSEVLGLLDEQEYSDDR</sequence>
<evidence type="ECO:0000313" key="1">
    <source>
        <dbReference type="EMBL" id="PMC64759.1"/>
    </source>
</evidence>
<dbReference type="RefSeq" id="WP_102723581.1">
    <property type="nucleotide sequence ID" value="NZ_PNHG01000004.1"/>
</dbReference>
<accession>A0A2N6T614</accession>
<proteinExistence type="predicted"/>
<dbReference type="Proteomes" id="UP000235836">
    <property type="component" value="Unassembled WGS sequence"/>
</dbReference>
<dbReference type="InterPro" id="IPR010985">
    <property type="entry name" value="Ribbon_hlx_hlx"/>
</dbReference>
<gene>
    <name evidence="1" type="ORF">CJ203_03620</name>
</gene>
<reference evidence="1 2" key="1">
    <citation type="submission" date="2017-09" db="EMBL/GenBank/DDBJ databases">
        <title>Bacterial strain isolated from the female urinary microbiota.</title>
        <authorList>
            <person name="Thomas-White K."/>
            <person name="Kumar N."/>
            <person name="Forster S."/>
            <person name="Putonti C."/>
            <person name="Lawley T."/>
            <person name="Wolfe A.J."/>
        </authorList>
    </citation>
    <scope>NUCLEOTIDE SEQUENCE [LARGE SCALE GENOMIC DNA]</scope>
    <source>
        <strain evidence="1 2">UMB0792</strain>
    </source>
</reference>
<comment type="caution">
    <text evidence="1">The sequence shown here is derived from an EMBL/GenBank/DDBJ whole genome shotgun (WGS) entry which is preliminary data.</text>
</comment>
<organism evidence="1 2">
    <name type="scientific">Corynebacterium tuscaniense</name>
    <dbReference type="NCBI Taxonomy" id="302449"/>
    <lineage>
        <taxon>Bacteria</taxon>
        <taxon>Bacillati</taxon>
        <taxon>Actinomycetota</taxon>
        <taxon>Actinomycetes</taxon>
        <taxon>Mycobacteriales</taxon>
        <taxon>Corynebacteriaceae</taxon>
        <taxon>Corynebacterium</taxon>
    </lineage>
</organism>
<keyword evidence="2" id="KW-1185">Reference proteome</keyword>
<dbReference type="GO" id="GO:0006355">
    <property type="term" value="P:regulation of DNA-templated transcription"/>
    <property type="evidence" value="ECO:0007669"/>
    <property type="project" value="InterPro"/>
</dbReference>
<name>A0A2N6T614_9CORY</name>
<protein>
    <submittedName>
        <fullName evidence="1">CopG family transcriptional regulator</fullName>
    </submittedName>
</protein>
<dbReference type="EMBL" id="PNHG01000004">
    <property type="protein sequence ID" value="PMC64759.1"/>
    <property type="molecule type" value="Genomic_DNA"/>
</dbReference>
<dbReference type="AlphaFoldDB" id="A0A2N6T614"/>
<evidence type="ECO:0000313" key="2">
    <source>
        <dbReference type="Proteomes" id="UP000235836"/>
    </source>
</evidence>